<dbReference type="EMBL" id="CP113524">
    <property type="protein sequence ID" value="WAJ25184.1"/>
    <property type="molecule type" value="Genomic_DNA"/>
</dbReference>
<reference evidence="5" key="1">
    <citation type="submission" date="2022-11" db="EMBL/GenBank/DDBJ databases">
        <title>Lacrimispora xylanolytica sy1, complete genome.</title>
        <authorList>
            <person name="Choi S."/>
        </authorList>
    </citation>
    <scope>NUCLEOTIDE SEQUENCE</scope>
    <source>
        <strain evidence="5">Sy1</strain>
    </source>
</reference>
<gene>
    <name evidence="5" type="ORF">OW255_06655</name>
</gene>
<evidence type="ECO:0000259" key="4">
    <source>
        <dbReference type="PROSITE" id="PS51272"/>
    </source>
</evidence>
<feature type="signal peptide" evidence="3">
    <location>
        <begin position="1"/>
        <end position="24"/>
    </location>
</feature>
<sequence>MKKRSLSTIMIVSLLLSSSGTQMALAESVTDQQATTEASESVKTQAEFLKMLILSQKVTVNSTDQVQAWYSPYITVAENKGIVKSGENKAEQWTGPITRQEMAKMAVESQGEKLPIDDKESSTAEQVKNAPKDPWGRAIRTTNLPENYKDFPYILADAPNELYDLKHEYKSYNSNLTPVQFLDIDGYKKEDIDKWAEYVEQFVYQIVNVDYTTLDEQWGNKLTSVMNKSAALDKDVANYIKEAKENKVKIVGTVKAEPSIVFLDGPSYMRVHFTFKVTSFDDSNKAIFYEDWKSKVKIEKNVEYEGYSNISLTTAVYGAVGDLSYARVAVLASLFKEASYKPKQ</sequence>
<dbReference type="RefSeq" id="WP_268116080.1">
    <property type="nucleotide sequence ID" value="NZ_CP113524.1"/>
</dbReference>
<feature type="domain" description="SLH" evidence="4">
    <location>
        <begin position="57"/>
        <end position="120"/>
    </location>
</feature>
<feature type="region of interest" description="Disordered" evidence="2">
    <location>
        <begin position="113"/>
        <end position="137"/>
    </location>
</feature>
<keyword evidence="3" id="KW-0732">Signal</keyword>
<protein>
    <recommendedName>
        <fullName evidence="4">SLH domain-containing protein</fullName>
    </recommendedName>
</protein>
<accession>A0ABY7AH80</accession>
<feature type="chain" id="PRO_5046919536" description="SLH domain-containing protein" evidence="3">
    <location>
        <begin position="25"/>
        <end position="344"/>
    </location>
</feature>
<evidence type="ECO:0000313" key="6">
    <source>
        <dbReference type="Proteomes" id="UP001163115"/>
    </source>
</evidence>
<evidence type="ECO:0000256" key="3">
    <source>
        <dbReference type="SAM" id="SignalP"/>
    </source>
</evidence>
<keyword evidence="1" id="KW-0677">Repeat</keyword>
<evidence type="ECO:0000313" key="5">
    <source>
        <dbReference type="EMBL" id="WAJ25184.1"/>
    </source>
</evidence>
<evidence type="ECO:0000256" key="1">
    <source>
        <dbReference type="ARBA" id="ARBA00022737"/>
    </source>
</evidence>
<dbReference type="InterPro" id="IPR001119">
    <property type="entry name" value="SLH_dom"/>
</dbReference>
<proteinExistence type="predicted"/>
<dbReference type="Proteomes" id="UP001163115">
    <property type="component" value="Chromosome"/>
</dbReference>
<keyword evidence="6" id="KW-1185">Reference proteome</keyword>
<organism evidence="5 6">
    <name type="scientific">Lacrimispora xylanolytica</name>
    <dbReference type="NCBI Taxonomy" id="29375"/>
    <lineage>
        <taxon>Bacteria</taxon>
        <taxon>Bacillati</taxon>
        <taxon>Bacillota</taxon>
        <taxon>Clostridia</taxon>
        <taxon>Lachnospirales</taxon>
        <taxon>Lachnospiraceae</taxon>
        <taxon>Lacrimispora</taxon>
    </lineage>
</organism>
<feature type="compositionally biased region" description="Basic and acidic residues" evidence="2">
    <location>
        <begin position="113"/>
        <end position="122"/>
    </location>
</feature>
<evidence type="ECO:0000256" key="2">
    <source>
        <dbReference type="SAM" id="MobiDB-lite"/>
    </source>
</evidence>
<dbReference type="PROSITE" id="PS51272">
    <property type="entry name" value="SLH"/>
    <property type="match status" value="1"/>
</dbReference>
<name>A0ABY7AH80_9FIRM</name>